<dbReference type="FunFam" id="3.40.50.300:FF:000326">
    <property type="entry name" value="P-loop containing nucleoside triphosphate hydrolase"/>
    <property type="match status" value="1"/>
</dbReference>
<accession>A0A0L7QQA9</accession>
<keyword evidence="2" id="KW-0963">Cytoplasm</keyword>
<dbReference type="InterPro" id="IPR047187">
    <property type="entry name" value="SF1_C_Upf1"/>
</dbReference>
<dbReference type="InterPro" id="IPR041679">
    <property type="entry name" value="DNA2/NAM7-like_C"/>
</dbReference>
<feature type="domain" description="AAA+ ATPase" evidence="8">
    <location>
        <begin position="247"/>
        <end position="390"/>
    </location>
</feature>
<dbReference type="CDD" id="cd18038">
    <property type="entry name" value="DEXXQc_Helz-like"/>
    <property type="match status" value="1"/>
</dbReference>
<dbReference type="GO" id="GO:0032574">
    <property type="term" value="F:5'-3' RNA helicase activity"/>
    <property type="evidence" value="ECO:0007669"/>
    <property type="project" value="InterPro"/>
</dbReference>
<dbReference type="GO" id="GO:0016787">
    <property type="term" value="F:hydrolase activity"/>
    <property type="evidence" value="ECO:0007669"/>
    <property type="project" value="UniProtKB-KW"/>
</dbReference>
<dbReference type="GO" id="GO:0031047">
    <property type="term" value="P:regulatory ncRNA-mediated gene silencing"/>
    <property type="evidence" value="ECO:0007669"/>
    <property type="project" value="UniProtKB-KW"/>
</dbReference>
<dbReference type="GO" id="GO:0005694">
    <property type="term" value="C:chromosome"/>
    <property type="evidence" value="ECO:0007669"/>
    <property type="project" value="UniProtKB-ARBA"/>
</dbReference>
<dbReference type="PANTHER" id="PTHR45418">
    <property type="entry name" value="CANCER/TESTIS ANTIGEN 55"/>
    <property type="match status" value="1"/>
</dbReference>
<dbReference type="OrthoDB" id="6513042at2759"/>
<dbReference type="InterPro" id="IPR041677">
    <property type="entry name" value="DNA2/NAM7_AAA_11"/>
</dbReference>
<name>A0A0L7QQA9_9HYME</name>
<evidence type="ECO:0000256" key="1">
    <source>
        <dbReference type="ARBA" id="ARBA00004496"/>
    </source>
</evidence>
<keyword evidence="4" id="KW-0378">Hydrolase</keyword>
<evidence type="ECO:0000313" key="9">
    <source>
        <dbReference type="EMBL" id="KOC60815.1"/>
    </source>
</evidence>
<keyword evidence="7" id="KW-0943">RNA-mediated gene silencing</keyword>
<dbReference type="SUPFAM" id="SSF52540">
    <property type="entry name" value="P-loop containing nucleoside triphosphate hydrolases"/>
    <property type="match status" value="1"/>
</dbReference>
<keyword evidence="6" id="KW-0067">ATP-binding</keyword>
<dbReference type="STRING" id="597456.A0A0L7QQA9"/>
<dbReference type="Proteomes" id="UP000053825">
    <property type="component" value="Unassembled WGS sequence"/>
</dbReference>
<protein>
    <submittedName>
        <fullName evidence="9">Putative helicase mov-10-B.1</fullName>
    </submittedName>
</protein>
<proteinExistence type="predicted"/>
<dbReference type="AlphaFoldDB" id="A0A0L7QQA9"/>
<evidence type="ECO:0000256" key="2">
    <source>
        <dbReference type="ARBA" id="ARBA00022490"/>
    </source>
</evidence>
<evidence type="ECO:0000256" key="5">
    <source>
        <dbReference type="ARBA" id="ARBA00022806"/>
    </source>
</evidence>
<comment type="subcellular location">
    <subcellularLocation>
        <location evidence="1">Cytoplasm</location>
    </subcellularLocation>
</comment>
<dbReference type="GO" id="GO:0003723">
    <property type="term" value="F:RNA binding"/>
    <property type="evidence" value="ECO:0007669"/>
    <property type="project" value="InterPro"/>
</dbReference>
<reference evidence="9 10" key="1">
    <citation type="submission" date="2015-07" db="EMBL/GenBank/DDBJ databases">
        <title>The genome of Habropoda laboriosa.</title>
        <authorList>
            <person name="Pan H."/>
            <person name="Kapheim K."/>
        </authorList>
    </citation>
    <scope>NUCLEOTIDE SEQUENCE [LARGE SCALE GENOMIC DNA]</scope>
    <source>
        <strain evidence="9">0110345459</strain>
    </source>
</reference>
<dbReference type="Pfam" id="PF13087">
    <property type="entry name" value="AAA_12"/>
    <property type="match status" value="1"/>
</dbReference>
<dbReference type="SMART" id="SM00382">
    <property type="entry name" value="AAA"/>
    <property type="match status" value="1"/>
</dbReference>
<organism evidence="9 10">
    <name type="scientific">Habropoda laboriosa</name>
    <dbReference type="NCBI Taxonomy" id="597456"/>
    <lineage>
        <taxon>Eukaryota</taxon>
        <taxon>Metazoa</taxon>
        <taxon>Ecdysozoa</taxon>
        <taxon>Arthropoda</taxon>
        <taxon>Hexapoda</taxon>
        <taxon>Insecta</taxon>
        <taxon>Pterygota</taxon>
        <taxon>Neoptera</taxon>
        <taxon>Endopterygota</taxon>
        <taxon>Hymenoptera</taxon>
        <taxon>Apocrita</taxon>
        <taxon>Aculeata</taxon>
        <taxon>Apoidea</taxon>
        <taxon>Anthophila</taxon>
        <taxon>Apidae</taxon>
        <taxon>Habropoda</taxon>
    </lineage>
</organism>
<dbReference type="CDD" id="cd18808">
    <property type="entry name" value="SF1_C_Upf1"/>
    <property type="match status" value="1"/>
</dbReference>
<dbReference type="Gene3D" id="3.40.50.300">
    <property type="entry name" value="P-loop containing nucleotide triphosphate hydrolases"/>
    <property type="match status" value="2"/>
</dbReference>
<keyword evidence="3" id="KW-0547">Nucleotide-binding</keyword>
<dbReference type="PANTHER" id="PTHR45418:SF1">
    <property type="entry name" value="CANCER_TESTIS ANTIGEN 55"/>
    <property type="match status" value="1"/>
</dbReference>
<evidence type="ECO:0000256" key="6">
    <source>
        <dbReference type="ARBA" id="ARBA00022840"/>
    </source>
</evidence>
<evidence type="ECO:0000256" key="3">
    <source>
        <dbReference type="ARBA" id="ARBA00022741"/>
    </source>
</evidence>
<dbReference type="InterPro" id="IPR026122">
    <property type="entry name" value="MOV-10/SDE3_DEXXQ/H-box"/>
</dbReference>
<dbReference type="InterPro" id="IPR003593">
    <property type="entry name" value="AAA+_ATPase"/>
</dbReference>
<gene>
    <name evidence="9" type="ORF">WH47_05593</name>
</gene>
<keyword evidence="5 9" id="KW-0347">Helicase</keyword>
<dbReference type="GO" id="GO:0005524">
    <property type="term" value="F:ATP binding"/>
    <property type="evidence" value="ECO:0007669"/>
    <property type="project" value="UniProtKB-KW"/>
</dbReference>
<dbReference type="Pfam" id="PF13086">
    <property type="entry name" value="AAA_11"/>
    <property type="match status" value="2"/>
</dbReference>
<keyword evidence="10" id="KW-1185">Reference proteome</keyword>
<evidence type="ECO:0000256" key="4">
    <source>
        <dbReference type="ARBA" id="ARBA00022801"/>
    </source>
</evidence>
<evidence type="ECO:0000313" key="10">
    <source>
        <dbReference type="Proteomes" id="UP000053825"/>
    </source>
</evidence>
<dbReference type="GO" id="GO:0005737">
    <property type="term" value="C:cytoplasm"/>
    <property type="evidence" value="ECO:0007669"/>
    <property type="project" value="UniProtKB-SubCell"/>
</dbReference>
<evidence type="ECO:0000259" key="8">
    <source>
        <dbReference type="SMART" id="SM00382"/>
    </source>
</evidence>
<dbReference type="EMBL" id="KQ414786">
    <property type="protein sequence ID" value="KOC60815.1"/>
    <property type="molecule type" value="Genomic_DNA"/>
</dbReference>
<evidence type="ECO:0000256" key="7">
    <source>
        <dbReference type="ARBA" id="ARBA00023158"/>
    </source>
</evidence>
<dbReference type="InterPro" id="IPR027417">
    <property type="entry name" value="P-loop_NTPase"/>
</dbReference>
<sequence>MVNNKNTNRKAFIGKSTHCTSFGVCEQISLIKFEPPNALNKVLKNNLREYPRDSNLCKNYRKLLNNLPNLKKIEPKYYLTLFKILLYVEYHELKLNMAKHNLKNQTLKQTSDTLVINIPTLDKDNLFVNIDDVVKLQLVNSKRIYYSRVTDIVQQNVYVTLFDASQNSKLSGSIVDVHFVPSDWTIKCYHYVLYIMSKYNLVSLVYPKIHTNPYIYPEFVSDWFNKSVAENPEQQKAVNSILNNSAHPAPYILFGPPGTGKTTTLVETICQIRKHYMSKHILVCTSSNAAADEIAKRLLCILPCKEIFRMYAASTDRLVKLNLYSDHFSYVFIDEASQSIELESLIPLTLISSQNKPNEGILHAQIIVAGDPHQLGPIVQCKRIEHLLGKSLLERLMECEPYQKGHNNEYNSRYITKLIRNYRSKEAILHIPNKLFYDKELICCSNSNINNITSDWTVLSNHTFPIMFFVVKGNEMTMANKSVYNEEEVTVITEFTKKLMCAKLNSYKIQQNNIGIITPFRGQTRKIEERLKMHQLNDITVGTVERFQGREKEIILLSTVRSKCFVHDGREHIGFLSNSKRFNVALTRAKYLLIVVGNQSVLCKDKYWNALWEYCKKNHACFNLRENIR</sequence>